<dbReference type="Proteomes" id="UP000180175">
    <property type="component" value="Chromosome"/>
</dbReference>
<dbReference type="PANTHER" id="PTHR35091">
    <property type="entry name" value="FLAGELLAR PROTEIN FLIL"/>
    <property type="match status" value="1"/>
</dbReference>
<organism evidence="11 13">
    <name type="scientific">Anaerobacillus isosaccharinicus</name>
    <dbReference type="NCBI Taxonomy" id="1532552"/>
    <lineage>
        <taxon>Bacteria</taxon>
        <taxon>Bacillati</taxon>
        <taxon>Bacillota</taxon>
        <taxon>Bacilli</taxon>
        <taxon>Bacillales</taxon>
        <taxon>Bacillaceae</taxon>
        <taxon>Anaerobacillus</taxon>
    </lineage>
</organism>
<dbReference type="Pfam" id="PF03748">
    <property type="entry name" value="FliL"/>
    <property type="match status" value="1"/>
</dbReference>
<keyword evidence="7 10" id="KW-0283">Flagellar rotation</keyword>
<keyword evidence="5 10" id="KW-0145">Chemotaxis</keyword>
<dbReference type="EMBL" id="CP063356">
    <property type="protein sequence ID" value="QOY38666.1"/>
    <property type="molecule type" value="Genomic_DNA"/>
</dbReference>
<reference evidence="12 13" key="3">
    <citation type="journal article" date="2019" name="Int. J. Syst. Evol. Microbiol.">
        <title>Anaerobacillus isosaccharinicus sp. nov., an alkaliphilic bacterium which degrades isosaccharinic acid.</title>
        <authorList>
            <person name="Bassil N.M."/>
            <person name="Lloyd J.R."/>
        </authorList>
    </citation>
    <scope>NUCLEOTIDE SEQUENCE [LARGE SCALE GENOMIC DNA]</scope>
    <source>
        <strain evidence="12 13">NB2006</strain>
    </source>
</reference>
<keyword evidence="11" id="KW-0969">Cilium</keyword>
<evidence type="ECO:0000256" key="4">
    <source>
        <dbReference type="ARBA" id="ARBA00022475"/>
    </source>
</evidence>
<evidence type="ECO:0000256" key="3">
    <source>
        <dbReference type="ARBA" id="ARBA00008281"/>
    </source>
</evidence>
<reference evidence="11 13" key="1">
    <citation type="submission" date="2016-10" db="EMBL/GenBank/DDBJ databases">
        <title>Draft genome sequences of four alkaliphilic bacteria belonging to the Anaerobacillus genus.</title>
        <authorList>
            <person name="Bassil N.M."/>
            <person name="Lloyd J.R."/>
        </authorList>
    </citation>
    <scope>NUCLEOTIDE SEQUENCE [LARGE SCALE GENOMIC DNA]</scope>
    <source>
        <strain evidence="11 13">NB2006</strain>
    </source>
</reference>
<comment type="function">
    <text evidence="1 10">Controls the rotational direction of flagella during chemotaxis.</text>
</comment>
<keyword evidence="11" id="KW-0282">Flagellum</keyword>
<reference evidence="12 13" key="2">
    <citation type="journal article" date="2017" name="Genome Announc.">
        <title>Draft Genome Sequences of Four Alkaliphilic Bacteria Belonging to the Anaerobacillus Genus.</title>
        <authorList>
            <person name="Bassil N.M."/>
            <person name="Lloyd J.R."/>
        </authorList>
    </citation>
    <scope>NUCLEOTIDE SEQUENCE [LARGE SCALE GENOMIC DNA]</scope>
    <source>
        <strain evidence="12 13">NB2006</strain>
    </source>
</reference>
<evidence type="ECO:0000256" key="9">
    <source>
        <dbReference type="ARBA" id="ARBA00023136"/>
    </source>
</evidence>
<dbReference type="AlphaFoldDB" id="A0A1S2L6H2"/>
<keyword evidence="11" id="KW-0966">Cell projection</keyword>
<dbReference type="EMBL" id="LQXD01000165">
    <property type="protein sequence ID" value="OIJ08099.1"/>
    <property type="molecule type" value="Genomic_DNA"/>
</dbReference>
<evidence type="ECO:0000256" key="2">
    <source>
        <dbReference type="ARBA" id="ARBA00004162"/>
    </source>
</evidence>
<dbReference type="PANTHER" id="PTHR35091:SF2">
    <property type="entry name" value="FLAGELLAR PROTEIN FLIL"/>
    <property type="match status" value="1"/>
</dbReference>
<keyword evidence="13" id="KW-1185">Reference proteome</keyword>
<evidence type="ECO:0000313" key="12">
    <source>
        <dbReference type="EMBL" id="QOY38666.1"/>
    </source>
</evidence>
<evidence type="ECO:0000256" key="8">
    <source>
        <dbReference type="ARBA" id="ARBA00022989"/>
    </source>
</evidence>
<evidence type="ECO:0000256" key="6">
    <source>
        <dbReference type="ARBA" id="ARBA00022692"/>
    </source>
</evidence>
<evidence type="ECO:0000313" key="13">
    <source>
        <dbReference type="Proteomes" id="UP000180175"/>
    </source>
</evidence>
<dbReference type="GO" id="GO:0071978">
    <property type="term" value="P:bacterial-type flagellum-dependent swarming motility"/>
    <property type="evidence" value="ECO:0007669"/>
    <property type="project" value="TreeGrafter"/>
</dbReference>
<dbReference type="RefSeq" id="WP_071318636.1">
    <property type="nucleotide sequence ID" value="NZ_CP063356.2"/>
</dbReference>
<evidence type="ECO:0000256" key="10">
    <source>
        <dbReference type="RuleBase" id="RU364125"/>
    </source>
</evidence>
<keyword evidence="4 10" id="KW-1003">Cell membrane</keyword>
<proteinExistence type="inferred from homology"/>
<sequence length="143" mass="16258">MFKNKLVNIMLIILIALTLIGGITLVLYFQFTKSVDPDREPTIDEIIALSVDTNEITTNLLTNDFIRVTFKIQVDNDKAKKELEKRDFQVRNIIIRELSGMRANDFTGSAGIESLENVIKLKINEYMQDGVVVNVYTTGFVLQ</sequence>
<protein>
    <recommendedName>
        <fullName evidence="10">Flagellar protein FliL</fullName>
    </recommendedName>
</protein>
<evidence type="ECO:0000256" key="1">
    <source>
        <dbReference type="ARBA" id="ARBA00002254"/>
    </source>
</evidence>
<keyword evidence="8 10" id="KW-1133">Transmembrane helix</keyword>
<dbReference type="GO" id="GO:0006935">
    <property type="term" value="P:chemotaxis"/>
    <property type="evidence" value="ECO:0007669"/>
    <property type="project" value="UniProtKB-KW"/>
</dbReference>
<dbReference type="NCBIfam" id="NF005826">
    <property type="entry name" value="PRK07718.1"/>
    <property type="match status" value="1"/>
</dbReference>
<dbReference type="GO" id="GO:0009425">
    <property type="term" value="C:bacterial-type flagellum basal body"/>
    <property type="evidence" value="ECO:0007669"/>
    <property type="project" value="InterPro"/>
</dbReference>
<evidence type="ECO:0000256" key="5">
    <source>
        <dbReference type="ARBA" id="ARBA00022500"/>
    </source>
</evidence>
<comment type="subcellular location">
    <subcellularLocation>
        <location evidence="2">Cell membrane</location>
        <topology evidence="2">Single-pass membrane protein</topology>
    </subcellularLocation>
</comment>
<name>A0A1S2L6H2_9BACI</name>
<dbReference type="OrthoDB" id="2381796at2"/>
<accession>A0A1S2L6H2</accession>
<dbReference type="KEGG" id="aia:AWH56_017345"/>
<evidence type="ECO:0000256" key="7">
    <source>
        <dbReference type="ARBA" id="ARBA00022779"/>
    </source>
</evidence>
<comment type="similarity">
    <text evidence="3 10">Belongs to the FliL family.</text>
</comment>
<dbReference type="InterPro" id="IPR005503">
    <property type="entry name" value="FliL"/>
</dbReference>
<dbReference type="GO" id="GO:0005886">
    <property type="term" value="C:plasma membrane"/>
    <property type="evidence" value="ECO:0007669"/>
    <property type="project" value="UniProtKB-SubCell"/>
</dbReference>
<gene>
    <name evidence="12" type="primary">fliL</name>
    <name evidence="12" type="ORF">AWH56_017345</name>
    <name evidence="11" type="ORF">AWH56_19520</name>
</gene>
<reference evidence="12" key="4">
    <citation type="submission" date="2020-10" db="EMBL/GenBank/DDBJ databases">
        <authorList>
            <person name="Bassil N.M."/>
            <person name="Lloyd J.R."/>
        </authorList>
    </citation>
    <scope>NUCLEOTIDE SEQUENCE</scope>
    <source>
        <strain evidence="12">NB2006</strain>
    </source>
</reference>
<evidence type="ECO:0000313" key="11">
    <source>
        <dbReference type="EMBL" id="OIJ08099.1"/>
    </source>
</evidence>
<keyword evidence="6 10" id="KW-0812">Transmembrane</keyword>
<keyword evidence="9 10" id="KW-0472">Membrane</keyword>
<feature type="transmembrane region" description="Helical" evidence="10">
    <location>
        <begin position="6"/>
        <end position="29"/>
    </location>
</feature>